<protein>
    <submittedName>
        <fullName evidence="2">Phosphoesterase PA-phosphatase</fullName>
    </submittedName>
</protein>
<proteinExistence type="predicted"/>
<dbReference type="InterPro" id="IPR000326">
    <property type="entry name" value="PAP2/HPO"/>
</dbReference>
<dbReference type="PANTHER" id="PTHR34599:SF1">
    <property type="entry name" value="PHOSPHATIDIC ACID PHOSPHATASE TYPE 2_HALOPEROXIDASE DOMAIN-CONTAINING PROTEIN"/>
    <property type="match status" value="1"/>
</dbReference>
<dbReference type="Pfam" id="PF01569">
    <property type="entry name" value="PAP2"/>
    <property type="match status" value="1"/>
</dbReference>
<dbReference type="AlphaFoldDB" id="A0A9Q1ZDK0"/>
<dbReference type="Gene3D" id="1.10.606.20">
    <property type="match status" value="1"/>
</dbReference>
<gene>
    <name evidence="2" type="ORF">ADU74_05630</name>
</gene>
<evidence type="ECO:0000259" key="1">
    <source>
        <dbReference type="Pfam" id="PF01569"/>
    </source>
</evidence>
<organism evidence="2 3">
    <name type="scientific">Clostridium botulinum</name>
    <dbReference type="NCBI Taxonomy" id="1491"/>
    <lineage>
        <taxon>Bacteria</taxon>
        <taxon>Bacillati</taxon>
        <taxon>Bacillota</taxon>
        <taxon>Clostridia</taxon>
        <taxon>Eubacteriales</taxon>
        <taxon>Clostridiaceae</taxon>
        <taxon>Clostridium</taxon>
    </lineage>
</organism>
<comment type="caution">
    <text evidence="2">The sequence shown here is derived from an EMBL/GenBank/DDBJ whole genome shotgun (WGS) entry which is preliminary data.</text>
</comment>
<sequence length="247" mass="27987">MSKFKWDEIPYPGENFAPIGESQDAGSWPLKFFTRDNDEFYDLKGNKIAFEIQTPNDTMSFKVNQLNQLKTILSNLTNKQKEIALYWSSDNLILLYLNNVSVLLKSYRVSTMDSARILSIMGNAFNDSMALTYYFKYKFQIPRPVQVDPTLNTYLKSSYDPSYPVGHAVIAGMTSTVLSYFFPDEIEQLNNTAKEASMSKVYAGIHYPIDAEQGLRLGKQIGSIIVNSIKNESNSLGNSINNIYIKS</sequence>
<dbReference type="SUPFAM" id="SSF48317">
    <property type="entry name" value="Acid phosphatase/Vanadium-dependent haloperoxidase"/>
    <property type="match status" value="1"/>
</dbReference>
<dbReference type="InterPro" id="IPR052559">
    <property type="entry name" value="V-haloperoxidase"/>
</dbReference>
<feature type="domain" description="Phosphatidic acid phosphatase type 2/haloperoxidase" evidence="1">
    <location>
        <begin position="128"/>
        <end position="228"/>
    </location>
</feature>
<evidence type="ECO:0000313" key="3">
    <source>
        <dbReference type="Proteomes" id="UP000037540"/>
    </source>
</evidence>
<evidence type="ECO:0000313" key="2">
    <source>
        <dbReference type="EMBL" id="KOA88930.1"/>
    </source>
</evidence>
<dbReference type="CDD" id="cd03380">
    <property type="entry name" value="PAP2_like_1"/>
    <property type="match status" value="1"/>
</dbReference>
<dbReference type="Proteomes" id="UP000037540">
    <property type="component" value="Unassembled WGS sequence"/>
</dbReference>
<name>A0A9Q1ZDK0_CLOBO</name>
<dbReference type="PANTHER" id="PTHR34599">
    <property type="entry name" value="PEROXIDASE-RELATED"/>
    <property type="match status" value="1"/>
</dbReference>
<reference evidence="2 3" key="1">
    <citation type="submission" date="2015-07" db="EMBL/GenBank/DDBJ databases">
        <title>Draft genome sequences of 17 French Clostridium botulinum group III.</title>
        <authorList>
            <person name="Woudstra C."/>
            <person name="Le Marechal C."/>
            <person name="Souillard R."/>
            <person name="Bayon-Auboyer M.-H."/>
            <person name="Dessouter D."/>
            <person name="Fach P."/>
        </authorList>
    </citation>
    <scope>NUCLEOTIDE SEQUENCE [LARGE SCALE GENOMIC DNA]</scope>
    <source>
        <strain evidence="2 3">12LNRI-CD</strain>
    </source>
</reference>
<dbReference type="RefSeq" id="WP_013725561.1">
    <property type="nucleotide sequence ID" value="NZ_LGVO01000047.1"/>
</dbReference>
<dbReference type="OrthoDB" id="7793240at2"/>
<dbReference type="EMBL" id="LGVR01000022">
    <property type="protein sequence ID" value="KOA88930.1"/>
    <property type="molecule type" value="Genomic_DNA"/>
</dbReference>
<dbReference type="InterPro" id="IPR036938">
    <property type="entry name" value="PAP2/HPO_sf"/>
</dbReference>
<accession>A0A9Q1ZDK0</accession>